<comment type="similarity">
    <text evidence="8 9">Belongs to the TRAP transporter small permease family.</text>
</comment>
<feature type="domain" description="Tripartite ATP-independent periplasmic transporters DctQ component" evidence="10">
    <location>
        <begin position="27"/>
        <end position="158"/>
    </location>
</feature>
<evidence type="ECO:0000256" key="9">
    <source>
        <dbReference type="RuleBase" id="RU369079"/>
    </source>
</evidence>
<dbReference type="Pfam" id="PF04290">
    <property type="entry name" value="DctQ"/>
    <property type="match status" value="1"/>
</dbReference>
<dbReference type="AlphaFoldDB" id="A0A7W5K2Z0"/>
<organism evidence="11 12">
    <name type="scientific">Halomonas campaniensis</name>
    <dbReference type="NCBI Taxonomy" id="213554"/>
    <lineage>
        <taxon>Bacteria</taxon>
        <taxon>Pseudomonadati</taxon>
        <taxon>Pseudomonadota</taxon>
        <taxon>Gammaproteobacteria</taxon>
        <taxon>Oceanospirillales</taxon>
        <taxon>Halomonadaceae</taxon>
        <taxon>Halomonas</taxon>
    </lineage>
</organism>
<feature type="transmembrane region" description="Helical" evidence="9">
    <location>
        <begin position="88"/>
        <end position="107"/>
    </location>
</feature>
<dbReference type="EMBL" id="JACHZF010000011">
    <property type="protein sequence ID" value="MBB3330969.1"/>
    <property type="molecule type" value="Genomic_DNA"/>
</dbReference>
<comment type="subcellular location">
    <subcellularLocation>
        <location evidence="1 9">Cell inner membrane</location>
        <topology evidence="1 9">Multi-pass membrane protein</topology>
    </subcellularLocation>
</comment>
<evidence type="ECO:0000256" key="6">
    <source>
        <dbReference type="ARBA" id="ARBA00022989"/>
    </source>
</evidence>
<evidence type="ECO:0000313" key="11">
    <source>
        <dbReference type="EMBL" id="MBB3330969.1"/>
    </source>
</evidence>
<evidence type="ECO:0000259" key="10">
    <source>
        <dbReference type="Pfam" id="PF04290"/>
    </source>
</evidence>
<accession>A0A7W5K2Z0</accession>
<comment type="function">
    <text evidence="9">Part of the tripartite ATP-independent periplasmic (TRAP) transport system.</text>
</comment>
<gene>
    <name evidence="11" type="ORF">BDK63_001844</name>
</gene>
<evidence type="ECO:0000256" key="1">
    <source>
        <dbReference type="ARBA" id="ARBA00004429"/>
    </source>
</evidence>
<keyword evidence="3" id="KW-1003">Cell membrane</keyword>
<feature type="transmembrane region" description="Helical" evidence="9">
    <location>
        <begin position="131"/>
        <end position="155"/>
    </location>
</feature>
<sequence>MNVLIKSIESLTRFAGGIGAVLIFPLIGALVTEVFSRYVIGRPTLWAFEISYMVMGAIFMLGMANALRVGQHVSVDLVSLQLGPRPNALVRVVGYLLFLPVLVWLVWELSKYALEAFQVQERSGRSAWNPVVWPIFTVWFVGFGLLALQVVAELIKSLAVLLGRQLDEEGEA</sequence>
<dbReference type="GO" id="GO:0005886">
    <property type="term" value="C:plasma membrane"/>
    <property type="evidence" value="ECO:0007669"/>
    <property type="project" value="UniProtKB-SubCell"/>
</dbReference>
<dbReference type="InterPro" id="IPR007387">
    <property type="entry name" value="TRAP_DctQ"/>
</dbReference>
<keyword evidence="2 9" id="KW-0813">Transport</keyword>
<evidence type="ECO:0000256" key="5">
    <source>
        <dbReference type="ARBA" id="ARBA00022692"/>
    </source>
</evidence>
<evidence type="ECO:0000256" key="3">
    <source>
        <dbReference type="ARBA" id="ARBA00022475"/>
    </source>
</evidence>
<dbReference type="Proteomes" id="UP000553442">
    <property type="component" value="Unassembled WGS sequence"/>
</dbReference>
<evidence type="ECO:0000256" key="7">
    <source>
        <dbReference type="ARBA" id="ARBA00023136"/>
    </source>
</evidence>
<keyword evidence="7 9" id="KW-0472">Membrane</keyword>
<keyword evidence="4 9" id="KW-0997">Cell inner membrane</keyword>
<dbReference type="RefSeq" id="WP_183331139.1">
    <property type="nucleotide sequence ID" value="NZ_JACHZF010000011.1"/>
</dbReference>
<dbReference type="InterPro" id="IPR055348">
    <property type="entry name" value="DctQ"/>
</dbReference>
<protein>
    <recommendedName>
        <fullName evidence="9">TRAP transporter small permease protein</fullName>
    </recommendedName>
</protein>
<evidence type="ECO:0000313" key="12">
    <source>
        <dbReference type="Proteomes" id="UP000553442"/>
    </source>
</evidence>
<feature type="transmembrane region" description="Helical" evidence="9">
    <location>
        <begin position="12"/>
        <end position="32"/>
    </location>
</feature>
<comment type="caution">
    <text evidence="11">The sequence shown here is derived from an EMBL/GenBank/DDBJ whole genome shotgun (WGS) entry which is preliminary data.</text>
</comment>
<comment type="subunit">
    <text evidence="9">The complex comprises the extracytoplasmic solute receptor protein and the two transmembrane proteins.</text>
</comment>
<keyword evidence="6 9" id="KW-1133">Transmembrane helix</keyword>
<feature type="transmembrane region" description="Helical" evidence="9">
    <location>
        <begin position="44"/>
        <end position="67"/>
    </location>
</feature>
<evidence type="ECO:0000256" key="4">
    <source>
        <dbReference type="ARBA" id="ARBA00022519"/>
    </source>
</evidence>
<evidence type="ECO:0000256" key="8">
    <source>
        <dbReference type="ARBA" id="ARBA00038436"/>
    </source>
</evidence>
<reference evidence="11 12" key="1">
    <citation type="submission" date="2020-08" db="EMBL/GenBank/DDBJ databases">
        <title>Genomic Encyclopedia of Archaeal and Bacterial Type Strains, Phase II (KMG-II): from individual species to whole genera.</title>
        <authorList>
            <person name="Goeker M."/>
        </authorList>
    </citation>
    <scope>NUCLEOTIDE SEQUENCE [LARGE SCALE GENOMIC DNA]</scope>
    <source>
        <strain evidence="11 12">5AG</strain>
    </source>
</reference>
<name>A0A7W5K2Z0_9GAMM</name>
<dbReference type="PANTHER" id="PTHR35011">
    <property type="entry name" value="2,3-DIKETO-L-GULONATE TRAP TRANSPORTER SMALL PERMEASE PROTEIN YIAM"/>
    <property type="match status" value="1"/>
</dbReference>
<dbReference type="PANTHER" id="PTHR35011:SF4">
    <property type="entry name" value="SLL1102 PROTEIN"/>
    <property type="match status" value="1"/>
</dbReference>
<dbReference type="GO" id="GO:0022857">
    <property type="term" value="F:transmembrane transporter activity"/>
    <property type="evidence" value="ECO:0007669"/>
    <property type="project" value="UniProtKB-UniRule"/>
</dbReference>
<proteinExistence type="inferred from homology"/>
<evidence type="ECO:0000256" key="2">
    <source>
        <dbReference type="ARBA" id="ARBA00022448"/>
    </source>
</evidence>
<keyword evidence="12" id="KW-1185">Reference proteome</keyword>
<keyword evidence="5 9" id="KW-0812">Transmembrane</keyword>